<protein>
    <submittedName>
        <fullName evidence="2">Uncharacterized protein</fullName>
    </submittedName>
</protein>
<comment type="caution">
    <text evidence="2">The sequence shown here is derived from an EMBL/GenBank/DDBJ whole genome shotgun (WGS) entry which is preliminary data.</text>
</comment>
<name>A0AA39MBC2_9BILA</name>
<evidence type="ECO:0000313" key="2">
    <source>
        <dbReference type="EMBL" id="KAK0428506.1"/>
    </source>
</evidence>
<feature type="region of interest" description="Disordered" evidence="1">
    <location>
        <begin position="109"/>
        <end position="146"/>
    </location>
</feature>
<dbReference type="AlphaFoldDB" id="A0AA39MBC2"/>
<keyword evidence="3" id="KW-1185">Reference proteome</keyword>
<dbReference type="Proteomes" id="UP001175271">
    <property type="component" value="Unassembled WGS sequence"/>
</dbReference>
<dbReference type="EMBL" id="JAUCMV010000001">
    <property type="protein sequence ID" value="KAK0428506.1"/>
    <property type="molecule type" value="Genomic_DNA"/>
</dbReference>
<evidence type="ECO:0000313" key="3">
    <source>
        <dbReference type="Proteomes" id="UP001175271"/>
    </source>
</evidence>
<feature type="compositionally biased region" description="Basic residues" evidence="1">
    <location>
        <begin position="133"/>
        <end position="146"/>
    </location>
</feature>
<evidence type="ECO:0000256" key="1">
    <source>
        <dbReference type="SAM" id="MobiDB-lite"/>
    </source>
</evidence>
<organism evidence="2 3">
    <name type="scientific">Steinernema hermaphroditum</name>
    <dbReference type="NCBI Taxonomy" id="289476"/>
    <lineage>
        <taxon>Eukaryota</taxon>
        <taxon>Metazoa</taxon>
        <taxon>Ecdysozoa</taxon>
        <taxon>Nematoda</taxon>
        <taxon>Chromadorea</taxon>
        <taxon>Rhabditida</taxon>
        <taxon>Tylenchina</taxon>
        <taxon>Panagrolaimomorpha</taxon>
        <taxon>Strongyloidoidea</taxon>
        <taxon>Steinernematidae</taxon>
        <taxon>Steinernema</taxon>
    </lineage>
</organism>
<accession>A0AA39MBC2</accession>
<proteinExistence type="predicted"/>
<reference evidence="2" key="1">
    <citation type="submission" date="2023-06" db="EMBL/GenBank/DDBJ databases">
        <title>Genomic analysis of the entomopathogenic nematode Steinernema hermaphroditum.</title>
        <authorList>
            <person name="Schwarz E.M."/>
            <person name="Heppert J.K."/>
            <person name="Baniya A."/>
            <person name="Schwartz H.T."/>
            <person name="Tan C.-H."/>
            <person name="Antoshechkin I."/>
            <person name="Sternberg P.W."/>
            <person name="Goodrich-Blair H."/>
            <person name="Dillman A.R."/>
        </authorList>
    </citation>
    <scope>NUCLEOTIDE SEQUENCE</scope>
    <source>
        <strain evidence="2">PS9179</strain>
        <tissue evidence="2">Whole animal</tissue>
    </source>
</reference>
<sequence>MNPNQIKGALFAYELLMEKETGVTTPCTFPEDGGKCICYITDHALLIAKAKATIRASLERLEDSQMADKERTHDFYWNLAEDHKSSANNLLDHLEHRSLELQAQQALWDGYQSRSESPSPSPMAVAQPTQQGHLRHVRKTPHPRFT</sequence>
<gene>
    <name evidence="2" type="ORF">QR680_010840</name>
</gene>